<evidence type="ECO:0000256" key="5">
    <source>
        <dbReference type="ARBA" id="ARBA00032509"/>
    </source>
</evidence>
<dbReference type="SMART" id="SM00382">
    <property type="entry name" value="AAA"/>
    <property type="match status" value="2"/>
</dbReference>
<feature type="compositionally biased region" description="Low complexity" evidence="8">
    <location>
        <begin position="114"/>
        <end position="126"/>
    </location>
</feature>
<organism evidence="10 11">
    <name type="scientific">Purpureocillium lavendulum</name>
    <dbReference type="NCBI Taxonomy" id="1247861"/>
    <lineage>
        <taxon>Eukaryota</taxon>
        <taxon>Fungi</taxon>
        <taxon>Dikarya</taxon>
        <taxon>Ascomycota</taxon>
        <taxon>Pezizomycotina</taxon>
        <taxon>Sordariomycetes</taxon>
        <taxon>Hypocreomycetidae</taxon>
        <taxon>Hypocreales</taxon>
        <taxon>Ophiocordycipitaceae</taxon>
        <taxon>Purpureocillium</taxon>
    </lineage>
</organism>
<sequence length="743" mass="80553">MPRVGLRSALERDVYQILSKIDPPLTTTGAAYDAIKRSNSSLARLKKRPLEDAIDRVLQVRKQEQARDEESDDSEAALDSPEPAKPQDERFLLNRQMTKLWKTNAAKPTPPAADPAADPAAAPQPAAKKRRLQADGDGKDDRASGPETPAADMATPGKDEKAQAKKPQKPTRFTVEQDEQAIPLAGIDDVYRELFKRAWQALLLPDPAPGRPVSGILISGPAGMGKKAAVKNLASKLGVALIVLDGCFSNPERMEKSLVEAFDAALSLAPSIVFIENIDRHMSRPGASAHSDHHGQAKEYLTTQMRRLLSRHQGRVLAMATTSRLVDVDPDMLEFGLFERTVQIRIPDLAARQSILDVCAKNLPLAADVDMAALANITHAYVGADLAAITNIAAEKAVERKYAPECPWHLFTVEGQNGSVNGDTLMSEPALSTDAEDGTTAEPVTVTMQDFKTAIANFTPSLRKEGFTVIPSVTWDQVGAMEEARKQLQTSIIGPIKNPDLYRKFGLSQPAGVLLWGPPGCGKTLVAQAVANEAQASFILINGPELLNKYVGESERAVRELFQRARSSAPCILFFDEMDSIVPPRNNSSTDSGARVVNALLTELDGAQDRTGIYVIGTTNRPEMIDEAMLRPGRLSVQLLVDLPTPTERVDILRAVYRTNHEGATQHELDPLAAVALDPRCDHFSGADLSGLHTKAAEHALTKWLASGGSGPQVIDAADWQYALANTRASVRDPNSYRLRSSA</sequence>
<comment type="similarity">
    <text evidence="1">Belongs to the AAA ATPase family.</text>
</comment>
<keyword evidence="2" id="KW-0962">Peroxisome biogenesis</keyword>
<evidence type="ECO:0000259" key="9">
    <source>
        <dbReference type="SMART" id="SM00382"/>
    </source>
</evidence>
<evidence type="ECO:0000256" key="3">
    <source>
        <dbReference type="ARBA" id="ARBA00022741"/>
    </source>
</evidence>
<accession>A0AB34FTN7</accession>
<dbReference type="GO" id="GO:0005634">
    <property type="term" value="C:nucleus"/>
    <property type="evidence" value="ECO:0007669"/>
    <property type="project" value="TreeGrafter"/>
</dbReference>
<evidence type="ECO:0000256" key="4">
    <source>
        <dbReference type="ARBA" id="ARBA00022840"/>
    </source>
</evidence>
<dbReference type="InterPro" id="IPR003593">
    <property type="entry name" value="AAA+_ATPase"/>
</dbReference>
<dbReference type="GO" id="GO:0016887">
    <property type="term" value="F:ATP hydrolysis activity"/>
    <property type="evidence" value="ECO:0007669"/>
    <property type="project" value="InterPro"/>
</dbReference>
<comment type="catalytic activity">
    <reaction evidence="7">
        <text>ATP + H2O = ADP + phosphate + H(+)</text>
        <dbReference type="Rhea" id="RHEA:13065"/>
        <dbReference type="ChEBI" id="CHEBI:15377"/>
        <dbReference type="ChEBI" id="CHEBI:15378"/>
        <dbReference type="ChEBI" id="CHEBI:30616"/>
        <dbReference type="ChEBI" id="CHEBI:43474"/>
        <dbReference type="ChEBI" id="CHEBI:456216"/>
    </reaction>
    <physiologicalReaction direction="left-to-right" evidence="7">
        <dbReference type="Rhea" id="RHEA:13066"/>
    </physiologicalReaction>
</comment>
<feature type="domain" description="AAA+ ATPase" evidence="9">
    <location>
        <begin position="509"/>
        <end position="645"/>
    </location>
</feature>
<evidence type="ECO:0000256" key="6">
    <source>
        <dbReference type="ARBA" id="ARBA00034532"/>
    </source>
</evidence>
<dbReference type="InterPro" id="IPR050168">
    <property type="entry name" value="AAA_ATPase_domain"/>
</dbReference>
<evidence type="ECO:0000313" key="11">
    <source>
        <dbReference type="Proteomes" id="UP001163105"/>
    </source>
</evidence>
<comment type="caution">
    <text evidence="10">The sequence shown here is derived from an EMBL/GenBank/DDBJ whole genome shotgun (WGS) entry which is preliminary data.</text>
</comment>
<proteinExistence type="inferred from homology"/>
<feature type="domain" description="AAA+ ATPase" evidence="9">
    <location>
        <begin position="212"/>
        <end position="348"/>
    </location>
</feature>
<dbReference type="InterPro" id="IPR003959">
    <property type="entry name" value="ATPase_AAA_core"/>
</dbReference>
<evidence type="ECO:0000256" key="8">
    <source>
        <dbReference type="SAM" id="MobiDB-lite"/>
    </source>
</evidence>
<evidence type="ECO:0000256" key="7">
    <source>
        <dbReference type="ARBA" id="ARBA00048778"/>
    </source>
</evidence>
<dbReference type="PANTHER" id="PTHR23077:SF171">
    <property type="entry name" value="NUCLEAR VALOSIN-CONTAINING PROTEIN-LIKE"/>
    <property type="match status" value="1"/>
</dbReference>
<gene>
    <name evidence="10" type="primary">RIX7</name>
    <name evidence="10" type="ORF">O9K51_05297</name>
</gene>
<dbReference type="PANTHER" id="PTHR23077">
    <property type="entry name" value="AAA-FAMILY ATPASE"/>
    <property type="match status" value="1"/>
</dbReference>
<dbReference type="GO" id="GO:0042254">
    <property type="term" value="P:ribosome biogenesis"/>
    <property type="evidence" value="ECO:0007669"/>
    <property type="project" value="TreeGrafter"/>
</dbReference>
<feature type="region of interest" description="Disordered" evidence="8">
    <location>
        <begin position="104"/>
        <end position="177"/>
    </location>
</feature>
<dbReference type="Proteomes" id="UP001163105">
    <property type="component" value="Unassembled WGS sequence"/>
</dbReference>
<dbReference type="GO" id="GO:1990275">
    <property type="term" value="F:preribosome binding"/>
    <property type="evidence" value="ECO:0007669"/>
    <property type="project" value="TreeGrafter"/>
</dbReference>
<dbReference type="Gene3D" id="3.40.50.300">
    <property type="entry name" value="P-loop containing nucleotide triphosphate hydrolases"/>
    <property type="match status" value="2"/>
</dbReference>
<evidence type="ECO:0000256" key="2">
    <source>
        <dbReference type="ARBA" id="ARBA00022593"/>
    </source>
</evidence>
<keyword evidence="3" id="KW-0547">Nucleotide-binding</keyword>
<dbReference type="EMBL" id="JAQHRD010000004">
    <property type="protein sequence ID" value="KAJ6441746.1"/>
    <property type="molecule type" value="Genomic_DNA"/>
</dbReference>
<dbReference type="GO" id="GO:0005524">
    <property type="term" value="F:ATP binding"/>
    <property type="evidence" value="ECO:0007669"/>
    <property type="project" value="UniProtKB-KW"/>
</dbReference>
<reference evidence="10" key="1">
    <citation type="submission" date="2023-01" db="EMBL/GenBank/DDBJ databases">
        <title>The growth and conidiation of Purpureocillium lavendulum are regulated by nitrogen source and histone H3K14 acetylation.</title>
        <authorList>
            <person name="Tang P."/>
            <person name="Han J."/>
            <person name="Zhang C."/>
            <person name="Tang P."/>
            <person name="Qi F."/>
            <person name="Zhang K."/>
            <person name="Liang L."/>
        </authorList>
    </citation>
    <scope>NUCLEOTIDE SEQUENCE</scope>
    <source>
        <strain evidence="10">YMF1.00683</strain>
    </source>
</reference>
<dbReference type="Pfam" id="PF00004">
    <property type="entry name" value="AAA"/>
    <property type="match status" value="2"/>
</dbReference>
<dbReference type="InterPro" id="IPR027417">
    <property type="entry name" value="P-loop_NTPase"/>
</dbReference>
<feature type="compositionally biased region" description="Basic and acidic residues" evidence="8">
    <location>
        <begin position="132"/>
        <end position="144"/>
    </location>
</feature>
<protein>
    <recommendedName>
        <fullName evidence="6">Peroxisomal ATPase PEX1</fullName>
    </recommendedName>
    <alternativeName>
        <fullName evidence="5">Peroxin-1</fullName>
    </alternativeName>
</protein>
<dbReference type="GO" id="GO:0007031">
    <property type="term" value="P:peroxisome organization"/>
    <property type="evidence" value="ECO:0007669"/>
    <property type="project" value="UniProtKB-KW"/>
</dbReference>
<dbReference type="InterPro" id="IPR041569">
    <property type="entry name" value="AAA_lid_3"/>
</dbReference>
<evidence type="ECO:0000313" key="10">
    <source>
        <dbReference type="EMBL" id="KAJ6441746.1"/>
    </source>
</evidence>
<dbReference type="GO" id="GO:0003723">
    <property type="term" value="F:RNA binding"/>
    <property type="evidence" value="ECO:0007669"/>
    <property type="project" value="TreeGrafter"/>
</dbReference>
<dbReference type="Gene3D" id="1.10.8.60">
    <property type="match status" value="2"/>
</dbReference>
<name>A0AB34FTN7_9HYPO</name>
<keyword evidence="4" id="KW-0067">ATP-binding</keyword>
<dbReference type="AlphaFoldDB" id="A0AB34FTN7"/>
<evidence type="ECO:0000256" key="1">
    <source>
        <dbReference type="ARBA" id="ARBA00006914"/>
    </source>
</evidence>
<dbReference type="Pfam" id="PF17862">
    <property type="entry name" value="AAA_lid_3"/>
    <property type="match status" value="1"/>
</dbReference>
<keyword evidence="11" id="KW-1185">Reference proteome</keyword>
<dbReference type="SUPFAM" id="SSF52540">
    <property type="entry name" value="P-loop containing nucleoside triphosphate hydrolases"/>
    <property type="match status" value="2"/>
</dbReference>
<feature type="region of interest" description="Disordered" evidence="8">
    <location>
        <begin position="58"/>
        <end position="90"/>
    </location>
</feature>
<dbReference type="FunFam" id="3.40.50.300:FF:000149">
    <property type="entry name" value="Nuclear valosin-containing protein-like"/>
    <property type="match status" value="1"/>
</dbReference>